<evidence type="ECO:0000256" key="2">
    <source>
        <dbReference type="SAM" id="MobiDB-lite"/>
    </source>
</evidence>
<dbReference type="InterPro" id="IPR046703">
    <property type="entry name" value="DUF6776"/>
</dbReference>
<protein>
    <submittedName>
        <fullName evidence="4">Uncharacterized protein</fullName>
    </submittedName>
</protein>
<keyword evidence="3" id="KW-1133">Transmembrane helix</keyword>
<keyword evidence="5" id="KW-1185">Reference proteome</keyword>
<keyword evidence="3" id="KW-0812">Transmembrane</keyword>
<organism evidence="4 5">
    <name type="scientific">Catenovulum adriaticum</name>
    <dbReference type="NCBI Taxonomy" id="2984846"/>
    <lineage>
        <taxon>Bacteria</taxon>
        <taxon>Pseudomonadati</taxon>
        <taxon>Pseudomonadota</taxon>
        <taxon>Gammaproteobacteria</taxon>
        <taxon>Alteromonadales</taxon>
        <taxon>Alteromonadaceae</taxon>
        <taxon>Catenovulum</taxon>
    </lineage>
</organism>
<keyword evidence="1" id="KW-0175">Coiled coil</keyword>
<accession>A0ABY7ANF5</accession>
<feature type="coiled-coil region" evidence="1">
    <location>
        <begin position="79"/>
        <end position="106"/>
    </location>
</feature>
<feature type="transmembrane region" description="Helical" evidence="3">
    <location>
        <begin position="20"/>
        <end position="40"/>
    </location>
</feature>
<dbReference type="RefSeq" id="WP_268074168.1">
    <property type="nucleotide sequence ID" value="NZ_CP109965.1"/>
</dbReference>
<feature type="region of interest" description="Disordered" evidence="2">
    <location>
        <begin position="222"/>
        <end position="242"/>
    </location>
</feature>
<evidence type="ECO:0000313" key="4">
    <source>
        <dbReference type="EMBL" id="WAJ69874.1"/>
    </source>
</evidence>
<evidence type="ECO:0000313" key="5">
    <source>
        <dbReference type="Proteomes" id="UP001163726"/>
    </source>
</evidence>
<keyword evidence="3" id="KW-0472">Membrane</keyword>
<sequence>MKKQVINNFEFILKPNLKFYTSITGLAILIISFLAGFSIAKWLDQQKLKQVSGLHQKIEARDNQIYKLEQQLNFVRVDLEVGKLSLQQIQQDLQIAQQENNKFKELLSFYQNIMAPELAAGGVTIDRLIIEPTLVEDQFRYKVVLIQTAQRKKYVKGYIKMSLNGIQRQQPQSFELKQLSIEENDFNFNFKYFQILTGVFVLPDEFTPERIELEVTLPKRSGQAFSQTHQNFEWQPERTDAE</sequence>
<proteinExistence type="predicted"/>
<name>A0ABY7ANF5_9ALTE</name>
<gene>
    <name evidence="4" type="ORF">OLW01_12055</name>
</gene>
<evidence type="ECO:0000256" key="1">
    <source>
        <dbReference type="SAM" id="Coils"/>
    </source>
</evidence>
<dbReference type="Pfam" id="PF20567">
    <property type="entry name" value="DUF6776"/>
    <property type="match status" value="1"/>
</dbReference>
<evidence type="ECO:0000256" key="3">
    <source>
        <dbReference type="SAM" id="Phobius"/>
    </source>
</evidence>
<dbReference type="EMBL" id="CP109965">
    <property type="protein sequence ID" value="WAJ69874.1"/>
    <property type="molecule type" value="Genomic_DNA"/>
</dbReference>
<reference evidence="4" key="1">
    <citation type="submission" date="2022-10" db="EMBL/GenBank/DDBJ databases">
        <title>Catenovulum adriacola sp. nov. isolated in the Harbour of Susak.</title>
        <authorList>
            <person name="Schoch T."/>
            <person name="Reich S.J."/>
            <person name="Stoeferle S."/>
            <person name="Flaiz M."/>
            <person name="Kazda M."/>
            <person name="Riedel C.U."/>
            <person name="Duerre P."/>
        </authorList>
    </citation>
    <scope>NUCLEOTIDE SEQUENCE</scope>
    <source>
        <strain evidence="4">TS8</strain>
    </source>
</reference>
<feature type="compositionally biased region" description="Polar residues" evidence="2">
    <location>
        <begin position="223"/>
        <end position="233"/>
    </location>
</feature>
<dbReference type="Proteomes" id="UP001163726">
    <property type="component" value="Chromosome"/>
</dbReference>